<dbReference type="Proteomes" id="UP001610446">
    <property type="component" value="Unassembled WGS sequence"/>
</dbReference>
<accession>A0ABR4KH07</accession>
<feature type="region of interest" description="Disordered" evidence="1">
    <location>
        <begin position="50"/>
        <end position="72"/>
    </location>
</feature>
<proteinExistence type="predicted"/>
<keyword evidence="3" id="KW-1185">Reference proteome</keyword>
<dbReference type="EMBL" id="JBFXLU010000029">
    <property type="protein sequence ID" value="KAL2851570.1"/>
    <property type="molecule type" value="Genomic_DNA"/>
</dbReference>
<organism evidence="2 3">
    <name type="scientific">Aspergillus pseudoustus</name>
    <dbReference type="NCBI Taxonomy" id="1810923"/>
    <lineage>
        <taxon>Eukaryota</taxon>
        <taxon>Fungi</taxon>
        <taxon>Dikarya</taxon>
        <taxon>Ascomycota</taxon>
        <taxon>Pezizomycotina</taxon>
        <taxon>Eurotiomycetes</taxon>
        <taxon>Eurotiomycetidae</taxon>
        <taxon>Eurotiales</taxon>
        <taxon>Aspergillaceae</taxon>
        <taxon>Aspergillus</taxon>
        <taxon>Aspergillus subgen. Nidulantes</taxon>
    </lineage>
</organism>
<gene>
    <name evidence="2" type="ORF">BJY01DRAFT_208873</name>
</gene>
<name>A0ABR4KH07_9EURO</name>
<evidence type="ECO:0000256" key="1">
    <source>
        <dbReference type="SAM" id="MobiDB-lite"/>
    </source>
</evidence>
<comment type="caution">
    <text evidence="2">The sequence shown here is derived from an EMBL/GenBank/DDBJ whole genome shotgun (WGS) entry which is preliminary data.</text>
</comment>
<evidence type="ECO:0000313" key="3">
    <source>
        <dbReference type="Proteomes" id="UP001610446"/>
    </source>
</evidence>
<reference evidence="2 3" key="1">
    <citation type="submission" date="2024-07" db="EMBL/GenBank/DDBJ databases">
        <title>Section-level genome sequencing and comparative genomics of Aspergillus sections Usti and Cavernicolus.</title>
        <authorList>
            <consortium name="Lawrence Berkeley National Laboratory"/>
            <person name="Nybo J.L."/>
            <person name="Vesth T.C."/>
            <person name="Theobald S."/>
            <person name="Frisvad J.C."/>
            <person name="Larsen T.O."/>
            <person name="Kjaerboelling I."/>
            <person name="Rothschild-Mancinelli K."/>
            <person name="Lyhne E.K."/>
            <person name="Kogle M.E."/>
            <person name="Barry K."/>
            <person name="Clum A."/>
            <person name="Na H."/>
            <person name="Ledsgaard L."/>
            <person name="Lin J."/>
            <person name="Lipzen A."/>
            <person name="Kuo A."/>
            <person name="Riley R."/>
            <person name="Mondo S."/>
            <person name="Labutti K."/>
            <person name="Haridas S."/>
            <person name="Pangalinan J."/>
            <person name="Salamov A.A."/>
            <person name="Simmons B.A."/>
            <person name="Magnuson J.K."/>
            <person name="Chen J."/>
            <person name="Drula E."/>
            <person name="Henrissat B."/>
            <person name="Wiebenga A."/>
            <person name="Lubbers R.J."/>
            <person name="Gomes A.C."/>
            <person name="Makela M.R."/>
            <person name="Stajich J."/>
            <person name="Grigoriev I.V."/>
            <person name="Mortensen U.H."/>
            <person name="De Vries R.P."/>
            <person name="Baker S.E."/>
            <person name="Andersen M.R."/>
        </authorList>
    </citation>
    <scope>NUCLEOTIDE SEQUENCE [LARGE SCALE GENOMIC DNA]</scope>
    <source>
        <strain evidence="2 3">CBS 123904</strain>
    </source>
</reference>
<evidence type="ECO:0000313" key="2">
    <source>
        <dbReference type="EMBL" id="KAL2851570.1"/>
    </source>
</evidence>
<sequence length="72" mass="7512">MIGCRGGTDPSAASPVTVLWGGSLALAQSWPLLGARRPTEAPVIGGQLRGLSRESHRGKASLPETEVTCRRS</sequence>
<protein>
    <submittedName>
        <fullName evidence="2">Uncharacterized protein</fullName>
    </submittedName>
</protein>